<name>A0A8S9RIY2_BRACR</name>
<evidence type="ECO:0000256" key="1">
    <source>
        <dbReference type="SAM" id="MobiDB-lite"/>
    </source>
</evidence>
<evidence type="ECO:0000313" key="3">
    <source>
        <dbReference type="Proteomes" id="UP000712600"/>
    </source>
</evidence>
<organism evidence="2 3">
    <name type="scientific">Brassica cretica</name>
    <name type="common">Mustard</name>
    <dbReference type="NCBI Taxonomy" id="69181"/>
    <lineage>
        <taxon>Eukaryota</taxon>
        <taxon>Viridiplantae</taxon>
        <taxon>Streptophyta</taxon>
        <taxon>Embryophyta</taxon>
        <taxon>Tracheophyta</taxon>
        <taxon>Spermatophyta</taxon>
        <taxon>Magnoliopsida</taxon>
        <taxon>eudicotyledons</taxon>
        <taxon>Gunneridae</taxon>
        <taxon>Pentapetalae</taxon>
        <taxon>rosids</taxon>
        <taxon>malvids</taxon>
        <taxon>Brassicales</taxon>
        <taxon>Brassicaceae</taxon>
        <taxon>Brassiceae</taxon>
        <taxon>Brassica</taxon>
    </lineage>
</organism>
<protein>
    <submittedName>
        <fullName evidence="2">Uncharacterized protein</fullName>
    </submittedName>
</protein>
<evidence type="ECO:0000313" key="2">
    <source>
        <dbReference type="EMBL" id="KAF3572402.1"/>
    </source>
</evidence>
<reference evidence="2" key="1">
    <citation type="submission" date="2019-12" db="EMBL/GenBank/DDBJ databases">
        <title>Genome sequencing and annotation of Brassica cretica.</title>
        <authorList>
            <person name="Studholme D.J."/>
            <person name="Sarris P."/>
        </authorList>
    </citation>
    <scope>NUCLEOTIDE SEQUENCE</scope>
    <source>
        <strain evidence="2">PFS-109/04</strain>
        <tissue evidence="2">Leaf</tissue>
    </source>
</reference>
<feature type="region of interest" description="Disordered" evidence="1">
    <location>
        <begin position="16"/>
        <end position="51"/>
    </location>
</feature>
<comment type="caution">
    <text evidence="2">The sequence shown here is derived from an EMBL/GenBank/DDBJ whole genome shotgun (WGS) entry which is preliminary data.</text>
</comment>
<dbReference type="Proteomes" id="UP000712600">
    <property type="component" value="Unassembled WGS sequence"/>
</dbReference>
<gene>
    <name evidence="2" type="ORF">F2Q69_00058769</name>
</gene>
<dbReference type="AlphaFoldDB" id="A0A8S9RIY2"/>
<sequence>MKRHTPYLITKGKKFSEQSLMNSHGRDAIERSFSASQSEGGPETDEAAQTNLGGGCIKSNYRFRYYLEGNDVCGAVWRSFELRWKPEMIDGRNSISTGRYNRISIDVGILTSIDYEAIQELMTN</sequence>
<accession>A0A8S9RIY2</accession>
<proteinExistence type="predicted"/>
<dbReference type="EMBL" id="QGKX02000095">
    <property type="protein sequence ID" value="KAF3572402.1"/>
    <property type="molecule type" value="Genomic_DNA"/>
</dbReference>